<protein>
    <submittedName>
        <fullName evidence="2">Uncharacterized protein</fullName>
    </submittedName>
</protein>
<reference evidence="2 3" key="1">
    <citation type="submission" date="2019-12" db="EMBL/GenBank/DDBJ databases">
        <authorList>
            <person name="Floudas D."/>
            <person name="Bentzer J."/>
            <person name="Ahren D."/>
            <person name="Johansson T."/>
            <person name="Persson P."/>
            <person name="Tunlid A."/>
        </authorList>
    </citation>
    <scope>NUCLEOTIDE SEQUENCE [LARGE SCALE GENOMIC DNA]</scope>
    <source>
        <strain evidence="2 3">CBS 102.39</strain>
    </source>
</reference>
<comment type="caution">
    <text evidence="2">The sequence shown here is derived from an EMBL/GenBank/DDBJ whole genome shotgun (WGS) entry which is preliminary data.</text>
</comment>
<organism evidence="2 3">
    <name type="scientific">Agrocybe pediades</name>
    <dbReference type="NCBI Taxonomy" id="84607"/>
    <lineage>
        <taxon>Eukaryota</taxon>
        <taxon>Fungi</taxon>
        <taxon>Dikarya</taxon>
        <taxon>Basidiomycota</taxon>
        <taxon>Agaricomycotina</taxon>
        <taxon>Agaricomycetes</taxon>
        <taxon>Agaricomycetidae</taxon>
        <taxon>Agaricales</taxon>
        <taxon>Agaricineae</taxon>
        <taxon>Strophariaceae</taxon>
        <taxon>Agrocybe</taxon>
    </lineage>
</organism>
<keyword evidence="1" id="KW-0732">Signal</keyword>
<feature type="signal peptide" evidence="1">
    <location>
        <begin position="1"/>
        <end position="17"/>
    </location>
</feature>
<evidence type="ECO:0000313" key="2">
    <source>
        <dbReference type="EMBL" id="KAF4615429.1"/>
    </source>
</evidence>
<evidence type="ECO:0000313" key="3">
    <source>
        <dbReference type="Proteomes" id="UP000521872"/>
    </source>
</evidence>
<proteinExistence type="predicted"/>
<dbReference type="Proteomes" id="UP000521872">
    <property type="component" value="Unassembled WGS sequence"/>
</dbReference>
<sequence length="471" mass="51982">MLLTLLSPSILLKQTSSTKLCAANSDSPKSLVVASGHDAYSNVSPPLLPPELIEAIIDEVGSHGDTRTLRSCSLVASTFVFRAQSHIFKTVDLDKEQPRKRNHERFHRLLASNPRLGMHVRNIRIGDDAEDEYGERGGGRFDMGGGKSWITQSKTIRHTLGSLPRLQSFSLTFNSEWTNWETDIPSSTRQALERVFSLNTLRAVSLEFVTAFPANLLKSLLANLSFVGLSCVEIGSGNSLRLPEQIHASPKSLYLRGTSPDTIQVVTQALTASSSASTLKKLAITPTFESGFGNAIAQLMQEAGPDIEEFEWLPSIHFCSSVGSIDISVIQRLQSLKFVVSFRRTHAHGPFPEAIRLLSQLYQAQRADTSRPDHLERITIECHCLRTMDAKTLKAEWHAIDKVLGRPGVFKALKELKIELPTSTSSTELIHGFMLAFQDALPMTQEKGVMISVKSKTVVDERFLADGFGTL</sequence>
<gene>
    <name evidence="2" type="ORF">D9613_003547</name>
</gene>
<feature type="chain" id="PRO_5034034261" evidence="1">
    <location>
        <begin position="18"/>
        <end position="471"/>
    </location>
</feature>
<accession>A0A8H4QR35</accession>
<keyword evidence="3" id="KW-1185">Reference proteome</keyword>
<dbReference type="EMBL" id="JAACJL010000044">
    <property type="protein sequence ID" value="KAF4615429.1"/>
    <property type="molecule type" value="Genomic_DNA"/>
</dbReference>
<dbReference type="AlphaFoldDB" id="A0A8H4QR35"/>
<name>A0A8H4QR35_9AGAR</name>
<evidence type="ECO:0000256" key="1">
    <source>
        <dbReference type="SAM" id="SignalP"/>
    </source>
</evidence>